<dbReference type="GO" id="GO:0005737">
    <property type="term" value="C:cytoplasm"/>
    <property type="evidence" value="ECO:0007669"/>
    <property type="project" value="UniProtKB-SubCell"/>
</dbReference>
<dbReference type="InterPro" id="IPR016153">
    <property type="entry name" value="Heat_shock_Hsp33_N"/>
</dbReference>
<dbReference type="GO" id="GO:0044183">
    <property type="term" value="F:protein folding chaperone"/>
    <property type="evidence" value="ECO:0007669"/>
    <property type="project" value="TreeGrafter"/>
</dbReference>
<keyword evidence="3 6" id="KW-1015">Disulfide bond</keyword>
<dbReference type="PANTHER" id="PTHR30111:SF1">
    <property type="entry name" value="33 KDA CHAPERONIN"/>
    <property type="match status" value="1"/>
</dbReference>
<keyword evidence="1 6" id="KW-0963">Cytoplasm</keyword>
<gene>
    <name evidence="6 7" type="primary">hslO</name>
    <name evidence="7" type="ORF">ODE01S_19850</name>
</gene>
<keyword evidence="4 6" id="KW-0143">Chaperone</keyword>
<evidence type="ECO:0000313" key="7">
    <source>
        <dbReference type="EMBL" id="GEM90551.1"/>
    </source>
</evidence>
<dbReference type="EMBL" id="BJXN01000015">
    <property type="protein sequence ID" value="GEM90551.1"/>
    <property type="molecule type" value="Genomic_DNA"/>
</dbReference>
<dbReference type="Proteomes" id="UP000321827">
    <property type="component" value="Unassembled WGS sequence"/>
</dbReference>
<proteinExistence type="inferred from homology"/>
<dbReference type="PIRSF" id="PIRSF005261">
    <property type="entry name" value="Heat_shock_Hsp33"/>
    <property type="match status" value="1"/>
</dbReference>
<comment type="similarity">
    <text evidence="6">Belongs to the HSP33 family.</text>
</comment>
<evidence type="ECO:0000313" key="8">
    <source>
        <dbReference type="Proteomes" id="UP000321827"/>
    </source>
</evidence>
<feature type="disulfide bond" description="Redox-active" evidence="6">
    <location>
        <begin position="278"/>
        <end position="281"/>
    </location>
</feature>
<organism evidence="7 8">
    <name type="scientific">Oceanithermus desulfurans NBRC 100063</name>
    <dbReference type="NCBI Taxonomy" id="1227550"/>
    <lineage>
        <taxon>Bacteria</taxon>
        <taxon>Thermotogati</taxon>
        <taxon>Deinococcota</taxon>
        <taxon>Deinococci</taxon>
        <taxon>Thermales</taxon>
        <taxon>Thermaceae</taxon>
        <taxon>Oceanithermus</taxon>
    </lineage>
</organism>
<dbReference type="RefSeq" id="WP_147148383.1">
    <property type="nucleotide sequence ID" value="NZ_BJXN01000015.1"/>
</dbReference>
<dbReference type="InterPro" id="IPR000397">
    <property type="entry name" value="Heat_shock_Hsp33"/>
</dbReference>
<evidence type="ECO:0000256" key="5">
    <source>
        <dbReference type="ARBA" id="ARBA00023284"/>
    </source>
</evidence>
<keyword evidence="5 6" id="KW-0676">Redox-active center</keyword>
<feature type="disulfide bond" description="Redox-active" evidence="6">
    <location>
        <begin position="245"/>
        <end position="247"/>
    </location>
</feature>
<reference evidence="7 8" key="1">
    <citation type="submission" date="2019-07" db="EMBL/GenBank/DDBJ databases">
        <title>Whole genome shotgun sequence of Oceanithermus desulfurans NBRC 100063.</title>
        <authorList>
            <person name="Hosoyama A."/>
            <person name="Uohara A."/>
            <person name="Ohji S."/>
            <person name="Ichikawa N."/>
        </authorList>
    </citation>
    <scope>NUCLEOTIDE SEQUENCE [LARGE SCALE GENOMIC DNA]</scope>
    <source>
        <strain evidence="7 8">NBRC 100063</strain>
    </source>
</reference>
<comment type="function">
    <text evidence="6">Redox regulated molecular chaperone. Protects both thermally unfolding and oxidatively damaged proteins from irreversible aggregation. Plays an important role in the bacterial defense system toward oxidative stress.</text>
</comment>
<dbReference type="SUPFAM" id="SSF118352">
    <property type="entry name" value="HSP33 redox switch-like"/>
    <property type="match status" value="1"/>
</dbReference>
<evidence type="ECO:0000256" key="1">
    <source>
        <dbReference type="ARBA" id="ARBA00022490"/>
    </source>
</evidence>
<dbReference type="PANTHER" id="PTHR30111">
    <property type="entry name" value="33 KDA CHAPERONIN"/>
    <property type="match status" value="1"/>
</dbReference>
<dbReference type="InterPro" id="IPR016154">
    <property type="entry name" value="Heat_shock_Hsp33_C"/>
</dbReference>
<evidence type="ECO:0000256" key="6">
    <source>
        <dbReference type="HAMAP-Rule" id="MF_00117"/>
    </source>
</evidence>
<dbReference type="CDD" id="cd00498">
    <property type="entry name" value="Hsp33"/>
    <property type="match status" value="1"/>
</dbReference>
<dbReference type="SUPFAM" id="SSF64397">
    <property type="entry name" value="Hsp33 domain"/>
    <property type="match status" value="1"/>
</dbReference>
<comment type="subcellular location">
    <subcellularLocation>
        <location evidence="6">Cytoplasm</location>
    </subcellularLocation>
</comment>
<evidence type="ECO:0000256" key="3">
    <source>
        <dbReference type="ARBA" id="ARBA00023157"/>
    </source>
</evidence>
<dbReference type="OrthoDB" id="9776534at2"/>
<dbReference type="AlphaFoldDB" id="A0A511RLL7"/>
<name>A0A511RLL7_9DEIN</name>
<sequence>MGRLVRGLAAEGRLRVLAAETTDVVEEARRRHSTSPTATAALGRALTGAALLAFLLSKSPRERVTLILDGDGPLGGVVAEAGVDGAVRGYVKNPAAEAELRADGKLNVGALVGAGELRVIRVLAAGEQFDSSVPLVSGEVAEDLAHYLWQSEQIPSAVLLGVRVAPGGQVEAAGGLVIQVLPDAEEETLARLEQNLAGIRGFTDLLVEHGLEGAAERVLEGMGLEWTDLRSLGYAEDAVPLRFACRCSREKALDALAYFSPEEREAMIREDGGAEVICHWCGEVYRFSPEELRALGAEEVRCPDCGELWYKKRADGVEIVYPEAACRCGRPVATEPEPPSA</sequence>
<protein>
    <recommendedName>
        <fullName evidence="6">33 kDa chaperonin</fullName>
    </recommendedName>
    <alternativeName>
        <fullName evidence="6">Heat shock protein 33 homolog</fullName>
        <shortName evidence="6">HSP33</shortName>
    </alternativeName>
</protein>
<comment type="PTM">
    <text evidence="6">Under oxidizing conditions two disulfide bonds are formed involving the reactive cysteines. Under reducing conditions zinc is bound to the reactive cysteines and the protein is inactive.</text>
</comment>
<dbReference type="NCBIfam" id="NF001033">
    <property type="entry name" value="PRK00114.1"/>
    <property type="match status" value="1"/>
</dbReference>
<dbReference type="Gene3D" id="3.90.1280.10">
    <property type="entry name" value="HSP33 redox switch-like"/>
    <property type="match status" value="1"/>
</dbReference>
<accession>A0A511RLL7</accession>
<dbReference type="Pfam" id="PF01430">
    <property type="entry name" value="HSP33"/>
    <property type="match status" value="1"/>
</dbReference>
<dbReference type="GO" id="GO:0042026">
    <property type="term" value="P:protein refolding"/>
    <property type="evidence" value="ECO:0007669"/>
    <property type="project" value="TreeGrafter"/>
</dbReference>
<dbReference type="HAMAP" id="MF_00117">
    <property type="entry name" value="HslO"/>
    <property type="match status" value="1"/>
</dbReference>
<dbReference type="GO" id="GO:0051082">
    <property type="term" value="F:unfolded protein binding"/>
    <property type="evidence" value="ECO:0007669"/>
    <property type="project" value="UniProtKB-UniRule"/>
</dbReference>
<evidence type="ECO:0000256" key="4">
    <source>
        <dbReference type="ARBA" id="ARBA00023186"/>
    </source>
</evidence>
<comment type="caution">
    <text evidence="7">The sequence shown here is derived from an EMBL/GenBank/DDBJ whole genome shotgun (WGS) entry which is preliminary data.</text>
</comment>
<evidence type="ECO:0000256" key="2">
    <source>
        <dbReference type="ARBA" id="ARBA00022833"/>
    </source>
</evidence>
<keyword evidence="2 6" id="KW-0862">Zinc</keyword>
<dbReference type="Gene3D" id="3.55.30.10">
    <property type="entry name" value="Hsp33 domain"/>
    <property type="match status" value="1"/>
</dbReference>